<dbReference type="STRING" id="693986.MOC_4123"/>
<proteinExistence type="predicted"/>
<gene>
    <name evidence="2" type="ORF">MOC_4123</name>
</gene>
<dbReference type="AlphaFoldDB" id="A0A089P1J1"/>
<dbReference type="KEGG" id="mor:MOC_4123"/>
<evidence type="ECO:0000313" key="3">
    <source>
        <dbReference type="Proteomes" id="UP000029492"/>
    </source>
</evidence>
<organism evidence="2 3">
    <name type="scientific">Methylobacterium oryzae CBMB20</name>
    <dbReference type="NCBI Taxonomy" id="693986"/>
    <lineage>
        <taxon>Bacteria</taxon>
        <taxon>Pseudomonadati</taxon>
        <taxon>Pseudomonadota</taxon>
        <taxon>Alphaproteobacteria</taxon>
        <taxon>Hyphomicrobiales</taxon>
        <taxon>Methylobacteriaceae</taxon>
        <taxon>Methylobacterium</taxon>
    </lineage>
</organism>
<evidence type="ECO:0000313" key="2">
    <source>
        <dbReference type="EMBL" id="AIQ91878.1"/>
    </source>
</evidence>
<name>A0A089P1J1_9HYPH</name>
<evidence type="ECO:0000256" key="1">
    <source>
        <dbReference type="SAM" id="MobiDB-lite"/>
    </source>
</evidence>
<reference evidence="2 3" key="1">
    <citation type="journal article" date="2014" name="PLoS ONE">
        <title>Genome Information of Methylobacterium oryzae, a Plant-Probiotic Methylotroph in the Phyllosphere.</title>
        <authorList>
            <person name="Kwak M.J."/>
            <person name="Jeong H."/>
            <person name="Madhaiyan M."/>
            <person name="Lee Y."/>
            <person name="Sa T.M."/>
            <person name="Oh T.K."/>
            <person name="Kim J.F."/>
        </authorList>
    </citation>
    <scope>NUCLEOTIDE SEQUENCE [LARGE SCALE GENOMIC DNA]</scope>
    <source>
        <strain evidence="2 3">CBMB20</strain>
    </source>
</reference>
<feature type="region of interest" description="Disordered" evidence="1">
    <location>
        <begin position="1"/>
        <end position="39"/>
    </location>
</feature>
<keyword evidence="3" id="KW-1185">Reference proteome</keyword>
<dbReference type="EMBL" id="CP003811">
    <property type="protein sequence ID" value="AIQ91878.1"/>
    <property type="molecule type" value="Genomic_DNA"/>
</dbReference>
<sequence>MRRIGLAGRHPEAPRPPTRIGANHPVAPAPEPRFRVRVP</sequence>
<protein>
    <submittedName>
        <fullName evidence="2">Protein of unassigned function</fullName>
    </submittedName>
</protein>
<dbReference type="HOGENOM" id="CLU_3312629_0_0_5"/>
<dbReference type="Proteomes" id="UP000029492">
    <property type="component" value="Chromosome"/>
</dbReference>
<accession>A0A089P1J1</accession>